<dbReference type="Gene3D" id="1.25.40.20">
    <property type="entry name" value="Ankyrin repeat-containing domain"/>
    <property type="match status" value="1"/>
</dbReference>
<dbReference type="EMBL" id="AZGZ01000029">
    <property type="protein sequence ID" value="KZZ88035.1"/>
    <property type="molecule type" value="Genomic_DNA"/>
</dbReference>
<evidence type="ECO:0000256" key="1">
    <source>
        <dbReference type="ARBA" id="ARBA00022737"/>
    </source>
</evidence>
<keyword evidence="1" id="KW-0677">Repeat</keyword>
<evidence type="ECO:0000313" key="5">
    <source>
        <dbReference type="Proteomes" id="UP000242877"/>
    </source>
</evidence>
<dbReference type="PROSITE" id="PS50297">
    <property type="entry name" value="ANK_REP_REGION"/>
    <property type="match status" value="1"/>
</dbReference>
<dbReference type="InterPro" id="IPR036770">
    <property type="entry name" value="Ankyrin_rpt-contain_sf"/>
</dbReference>
<feature type="repeat" description="ANK" evidence="3">
    <location>
        <begin position="504"/>
        <end position="536"/>
    </location>
</feature>
<dbReference type="OrthoDB" id="7464126at2759"/>
<accession>A0A167VUS4</accession>
<organism evidence="4 5">
    <name type="scientific">Ascosphaera apis ARSEF 7405</name>
    <dbReference type="NCBI Taxonomy" id="392613"/>
    <lineage>
        <taxon>Eukaryota</taxon>
        <taxon>Fungi</taxon>
        <taxon>Dikarya</taxon>
        <taxon>Ascomycota</taxon>
        <taxon>Pezizomycotina</taxon>
        <taxon>Eurotiomycetes</taxon>
        <taxon>Eurotiomycetidae</taxon>
        <taxon>Onygenales</taxon>
        <taxon>Ascosphaeraceae</taxon>
        <taxon>Ascosphaera</taxon>
    </lineage>
</organism>
<proteinExistence type="predicted"/>
<dbReference type="PROSITE" id="PS50088">
    <property type="entry name" value="ANK_REPEAT"/>
    <property type="match status" value="1"/>
</dbReference>
<evidence type="ECO:0000256" key="3">
    <source>
        <dbReference type="PROSITE-ProRule" id="PRU00023"/>
    </source>
</evidence>
<sequence length="771" mass="86960">MTNLTDLPTELILSIAHQLDDLHSISALMRTSKKCVSSYMQNLLYSQATSRGCSSWCHYTAAAIRTDNLLAFKELVTRASTLGPIEDTGKSIFHYEFEDETLTGVHEAYRTWGDIQSEFCSKARLGTLLCFLYGHLSNIGEMIMFALENGMTLDEYNESGFANFDICTTNFFLVFPLVVARNDDATVELFRLFSEHDPFWTESSSFKYNLEQLMGLAAQKNYVNLARMLFEHHEEYFAKVLHIHEVDIGEEESDDESFDLFDESALPDWYYKAIGRGHADILEYLFSLKVPDSKLIQRCFNLAPSHPNSRCIDLLLQHGAEYTTTCMITAVHRYNSHPDEQLLQLFKNALLSWTPLAPQQRLDAIRIAAFSKTFTDVLFETLPDVLEGDFPNNADLMDDIFGSALFTFKEESTALTFLERYSYTHNDKLPSKQLICKFVDQGYATIIKKFVRPVFDSEEGKKGGMPKDMLIHQMADTPWICNNVAECLRALVQEGCDPNYRNGKGLTPLQRACVQPQADFLHALIDVGADVNVDIELFDGAYKVIGDEIEPGRRSPRKTPIELVIDSLPDDNTGVDCLKILLDAGAQVPESSGGSLLHDILCQRMDPDVKEIKHRAMVTAAVDMANAQPELAHQVVKCQSPCPGGNIVNCIIANATSRLRDIDFFLMAGCLLHHVRSPFTTSAYTPSFDGEKIDTFEALGTLVFKHRVDCTVKDNEGHTPLDLVQAALKKLDVDCDWDLLQMRLDENARKAEPCSPQRVVYEWINEVRRSM</sequence>
<dbReference type="PANTHER" id="PTHR24189:SF50">
    <property type="entry name" value="ANKYRIN REPEAT AND SOCS BOX PROTEIN 2"/>
    <property type="match status" value="1"/>
</dbReference>
<protein>
    <submittedName>
        <fullName evidence="4">Ankyrin repeat-containing domain protein</fullName>
    </submittedName>
</protein>
<dbReference type="VEuPathDB" id="FungiDB:AAP_05301"/>
<dbReference type="SUPFAM" id="SSF48403">
    <property type="entry name" value="Ankyrin repeat"/>
    <property type="match status" value="1"/>
</dbReference>
<evidence type="ECO:0000313" key="4">
    <source>
        <dbReference type="EMBL" id="KZZ88035.1"/>
    </source>
</evidence>
<name>A0A167VUS4_9EURO</name>
<dbReference type="InterPro" id="IPR050745">
    <property type="entry name" value="Multifunctional_regulatory"/>
</dbReference>
<dbReference type="AlphaFoldDB" id="A0A167VUS4"/>
<dbReference type="SMART" id="SM00248">
    <property type="entry name" value="ANK"/>
    <property type="match status" value="3"/>
</dbReference>
<gene>
    <name evidence="4" type="ORF">AAP_05301</name>
</gene>
<evidence type="ECO:0000256" key="2">
    <source>
        <dbReference type="ARBA" id="ARBA00023043"/>
    </source>
</evidence>
<reference evidence="4 5" key="1">
    <citation type="journal article" date="2016" name="Genome Biol. Evol.">
        <title>Divergent and convergent evolution of fungal pathogenicity.</title>
        <authorList>
            <person name="Shang Y."/>
            <person name="Xiao G."/>
            <person name="Zheng P."/>
            <person name="Cen K."/>
            <person name="Zhan S."/>
            <person name="Wang C."/>
        </authorList>
    </citation>
    <scope>NUCLEOTIDE SEQUENCE [LARGE SCALE GENOMIC DNA]</scope>
    <source>
        <strain evidence="4 5">ARSEF 7405</strain>
    </source>
</reference>
<comment type="caution">
    <text evidence="4">The sequence shown here is derived from an EMBL/GenBank/DDBJ whole genome shotgun (WGS) entry which is preliminary data.</text>
</comment>
<dbReference type="Proteomes" id="UP000242877">
    <property type="component" value="Unassembled WGS sequence"/>
</dbReference>
<dbReference type="InterPro" id="IPR002110">
    <property type="entry name" value="Ankyrin_rpt"/>
</dbReference>
<dbReference type="PANTHER" id="PTHR24189">
    <property type="entry name" value="MYOTROPHIN"/>
    <property type="match status" value="1"/>
</dbReference>
<keyword evidence="2 3" id="KW-0040">ANK repeat</keyword>
<keyword evidence="5" id="KW-1185">Reference proteome</keyword>